<accession>A0A397J5Z9</accession>
<dbReference type="AlphaFoldDB" id="A0A397J5Z9"/>
<sequence>MNEQKQRLRDLTPEYLKWQAKITIIPDLNYRSLVEINELREENAKLKHDKEEVKEYNLKQELGELNSKKNRKFQENIRVDAFFQKYRIALEVHQFYAISWCKDVKKLEDKKRHIPQHEIC</sequence>
<dbReference type="STRING" id="1348612.A0A397J5Z9"/>
<protein>
    <submittedName>
        <fullName evidence="1">Uncharacterized protein</fullName>
    </submittedName>
</protein>
<gene>
    <name evidence="1" type="ORF">Glove_87g70</name>
</gene>
<reference evidence="1 2" key="1">
    <citation type="submission" date="2018-08" db="EMBL/GenBank/DDBJ databases">
        <title>Genome and evolution of the arbuscular mycorrhizal fungus Diversispora epigaea (formerly Glomus versiforme) and its bacterial endosymbionts.</title>
        <authorList>
            <person name="Sun X."/>
            <person name="Fei Z."/>
            <person name="Harrison M."/>
        </authorList>
    </citation>
    <scope>NUCLEOTIDE SEQUENCE [LARGE SCALE GENOMIC DNA]</scope>
    <source>
        <strain evidence="1 2">IT104</strain>
    </source>
</reference>
<name>A0A397J5Z9_9GLOM</name>
<dbReference type="EMBL" id="PQFF01000083">
    <property type="protein sequence ID" value="RHZ83749.1"/>
    <property type="molecule type" value="Genomic_DNA"/>
</dbReference>
<comment type="caution">
    <text evidence="1">The sequence shown here is derived from an EMBL/GenBank/DDBJ whole genome shotgun (WGS) entry which is preliminary data.</text>
</comment>
<keyword evidence="2" id="KW-1185">Reference proteome</keyword>
<organism evidence="1 2">
    <name type="scientific">Diversispora epigaea</name>
    <dbReference type="NCBI Taxonomy" id="1348612"/>
    <lineage>
        <taxon>Eukaryota</taxon>
        <taxon>Fungi</taxon>
        <taxon>Fungi incertae sedis</taxon>
        <taxon>Mucoromycota</taxon>
        <taxon>Glomeromycotina</taxon>
        <taxon>Glomeromycetes</taxon>
        <taxon>Diversisporales</taxon>
        <taxon>Diversisporaceae</taxon>
        <taxon>Diversispora</taxon>
    </lineage>
</organism>
<evidence type="ECO:0000313" key="1">
    <source>
        <dbReference type="EMBL" id="RHZ83749.1"/>
    </source>
</evidence>
<dbReference type="Proteomes" id="UP000266861">
    <property type="component" value="Unassembled WGS sequence"/>
</dbReference>
<evidence type="ECO:0000313" key="2">
    <source>
        <dbReference type="Proteomes" id="UP000266861"/>
    </source>
</evidence>
<proteinExistence type="predicted"/>